<comment type="caution">
    <text evidence="1">The sequence shown here is derived from an EMBL/GenBank/DDBJ whole genome shotgun (WGS) entry which is preliminary data.</text>
</comment>
<organism evidence="1 2">
    <name type="scientific">Candidula unifasciata</name>
    <dbReference type="NCBI Taxonomy" id="100452"/>
    <lineage>
        <taxon>Eukaryota</taxon>
        <taxon>Metazoa</taxon>
        <taxon>Spiralia</taxon>
        <taxon>Lophotrochozoa</taxon>
        <taxon>Mollusca</taxon>
        <taxon>Gastropoda</taxon>
        <taxon>Heterobranchia</taxon>
        <taxon>Euthyneura</taxon>
        <taxon>Panpulmonata</taxon>
        <taxon>Eupulmonata</taxon>
        <taxon>Stylommatophora</taxon>
        <taxon>Helicina</taxon>
        <taxon>Helicoidea</taxon>
        <taxon>Geomitridae</taxon>
        <taxon>Candidula</taxon>
    </lineage>
</organism>
<proteinExistence type="predicted"/>
<evidence type="ECO:0000313" key="1">
    <source>
        <dbReference type="EMBL" id="CAG5126956.1"/>
    </source>
</evidence>
<reference evidence="1" key="1">
    <citation type="submission" date="2021-04" db="EMBL/GenBank/DDBJ databases">
        <authorList>
            <consortium name="Molecular Ecology Group"/>
        </authorList>
    </citation>
    <scope>NUCLEOTIDE SEQUENCE</scope>
</reference>
<gene>
    <name evidence="1" type="ORF">CUNI_LOCUS12514</name>
</gene>
<dbReference type="AlphaFoldDB" id="A0A8S3ZIH9"/>
<accession>A0A8S3ZIH9</accession>
<protein>
    <submittedName>
        <fullName evidence="1">Uncharacterized protein</fullName>
    </submittedName>
</protein>
<evidence type="ECO:0000313" key="2">
    <source>
        <dbReference type="Proteomes" id="UP000678393"/>
    </source>
</evidence>
<dbReference type="Proteomes" id="UP000678393">
    <property type="component" value="Unassembled WGS sequence"/>
</dbReference>
<dbReference type="OrthoDB" id="10503595at2759"/>
<name>A0A8S3ZIH9_9EUPU</name>
<sequence>MEFQSSGGVCCRRPPEHSRQFFDWWRISCDGMIVQAPPPPPPPLPPRPFPLKKSELCWPLTHGCEGKPPDSECQIDMDFWPDKSDSSAKRVRPNTQCVPWKPTKLPNEFGVIKYPPPYTRYCRDREKPLNFVCKT</sequence>
<keyword evidence="2" id="KW-1185">Reference proteome</keyword>
<dbReference type="EMBL" id="CAJHNH020002513">
    <property type="protein sequence ID" value="CAG5126956.1"/>
    <property type="molecule type" value="Genomic_DNA"/>
</dbReference>